<dbReference type="Proteomes" id="UP000761264">
    <property type="component" value="Unassembled WGS sequence"/>
</dbReference>
<evidence type="ECO:0000256" key="1">
    <source>
        <dbReference type="SAM" id="MobiDB-lite"/>
    </source>
</evidence>
<dbReference type="EMBL" id="JAAQPH010000024">
    <property type="protein sequence ID" value="NIA71586.1"/>
    <property type="molecule type" value="Genomic_DNA"/>
</dbReference>
<accession>A0A967F290</accession>
<protein>
    <submittedName>
        <fullName evidence="2">DUF721 domain-containing protein</fullName>
    </submittedName>
</protein>
<organism evidence="2 3">
    <name type="scientific">Pelagibius litoralis</name>
    <dbReference type="NCBI Taxonomy" id="374515"/>
    <lineage>
        <taxon>Bacteria</taxon>
        <taxon>Pseudomonadati</taxon>
        <taxon>Pseudomonadota</taxon>
        <taxon>Alphaproteobacteria</taxon>
        <taxon>Rhodospirillales</taxon>
        <taxon>Rhodovibrionaceae</taxon>
        <taxon>Pelagibius</taxon>
    </lineage>
</organism>
<keyword evidence="3" id="KW-1185">Reference proteome</keyword>
<dbReference type="InterPro" id="IPR010593">
    <property type="entry name" value="DUF1159"/>
</dbReference>
<proteinExistence type="predicted"/>
<dbReference type="PIRSF" id="PIRSF032064">
    <property type="entry name" value="UCP032064"/>
    <property type="match status" value="1"/>
</dbReference>
<name>A0A967F290_9PROT</name>
<dbReference type="AlphaFoldDB" id="A0A967F290"/>
<dbReference type="RefSeq" id="WP_167229373.1">
    <property type="nucleotide sequence ID" value="NZ_JAAQPH010000024.1"/>
</dbReference>
<comment type="caution">
    <text evidence="2">The sequence shown here is derived from an EMBL/GenBank/DDBJ whole genome shotgun (WGS) entry which is preliminary data.</text>
</comment>
<sequence>MSKTGNTPYARPPERKRRSSLRALSASLSGVTKRAFARRGLSGGELARQWPTIVGADLASQCQPRKLRFPKPGEAVNGALTLRVAPAWALEIQHLENVLLDRINGFFGYRAVARLILQQGPLSVKENRGRAAAKAAAALPLPPADSQLTAKLSTVEDPDLRSALERLGRSLRQKQARKPKRP</sequence>
<feature type="compositionally biased region" description="Basic residues" evidence="1">
    <location>
        <begin position="169"/>
        <end position="182"/>
    </location>
</feature>
<reference evidence="2" key="1">
    <citation type="submission" date="2020-03" db="EMBL/GenBank/DDBJ databases">
        <title>Genome of Pelagibius litoralis DSM 21314T.</title>
        <authorList>
            <person name="Wang G."/>
        </authorList>
    </citation>
    <scope>NUCLEOTIDE SEQUENCE</scope>
    <source>
        <strain evidence="2">DSM 21314</strain>
    </source>
</reference>
<dbReference type="PANTHER" id="PTHR36456">
    <property type="entry name" value="UPF0232 PROTEIN SCO3875"/>
    <property type="match status" value="1"/>
</dbReference>
<evidence type="ECO:0000313" key="2">
    <source>
        <dbReference type="EMBL" id="NIA71586.1"/>
    </source>
</evidence>
<feature type="region of interest" description="Disordered" evidence="1">
    <location>
        <begin position="163"/>
        <end position="182"/>
    </location>
</feature>
<dbReference type="InterPro" id="IPR007922">
    <property type="entry name" value="DciA-like"/>
</dbReference>
<dbReference type="Pfam" id="PF05258">
    <property type="entry name" value="DciA"/>
    <property type="match status" value="1"/>
</dbReference>
<feature type="region of interest" description="Disordered" evidence="1">
    <location>
        <begin position="1"/>
        <end position="23"/>
    </location>
</feature>
<gene>
    <name evidence="2" type="ORF">HBA54_23625</name>
</gene>
<dbReference type="PANTHER" id="PTHR36456:SF1">
    <property type="entry name" value="UPF0232 PROTEIN SCO3875"/>
    <property type="match status" value="1"/>
</dbReference>
<evidence type="ECO:0000313" key="3">
    <source>
        <dbReference type="Proteomes" id="UP000761264"/>
    </source>
</evidence>